<feature type="coiled-coil region" evidence="1">
    <location>
        <begin position="623"/>
        <end position="804"/>
    </location>
</feature>
<keyword evidence="1" id="KW-0175">Coiled coil</keyword>
<proteinExistence type="predicted"/>
<protein>
    <submittedName>
        <fullName evidence="3">Uncharacterized protein</fullName>
    </submittedName>
</protein>
<feature type="compositionally biased region" description="Polar residues" evidence="2">
    <location>
        <begin position="1112"/>
        <end position="1123"/>
    </location>
</feature>
<feature type="region of interest" description="Disordered" evidence="2">
    <location>
        <begin position="1025"/>
        <end position="1049"/>
    </location>
</feature>
<feature type="coiled-coil region" evidence="1">
    <location>
        <begin position="373"/>
        <end position="461"/>
    </location>
</feature>
<dbReference type="SUPFAM" id="SSF57997">
    <property type="entry name" value="Tropomyosin"/>
    <property type="match status" value="1"/>
</dbReference>
<feature type="compositionally biased region" description="Polar residues" evidence="2">
    <location>
        <begin position="168"/>
        <end position="178"/>
    </location>
</feature>
<reference evidence="3 4" key="1">
    <citation type="submission" date="2024-10" db="EMBL/GenBank/DDBJ databases">
        <title>Updated reference genomes for cyclostephanoid diatoms.</title>
        <authorList>
            <person name="Roberts W.R."/>
            <person name="Alverson A.J."/>
        </authorList>
    </citation>
    <scope>NUCLEOTIDE SEQUENCE [LARGE SCALE GENOMIC DNA]</scope>
    <source>
        <strain evidence="3 4">AJA010-31</strain>
    </source>
</reference>
<feature type="region of interest" description="Disordered" evidence="2">
    <location>
        <begin position="1088"/>
        <end position="1123"/>
    </location>
</feature>
<feature type="coiled-coil region" evidence="1">
    <location>
        <begin position="491"/>
        <end position="593"/>
    </location>
</feature>
<comment type="caution">
    <text evidence="3">The sequence shown here is derived from an EMBL/GenBank/DDBJ whole genome shotgun (WGS) entry which is preliminary data.</text>
</comment>
<evidence type="ECO:0000313" key="4">
    <source>
        <dbReference type="Proteomes" id="UP001530400"/>
    </source>
</evidence>
<feature type="region of interest" description="Disordered" evidence="2">
    <location>
        <begin position="214"/>
        <end position="338"/>
    </location>
</feature>
<dbReference type="EMBL" id="JALLPJ020001415">
    <property type="protein sequence ID" value="KAL3764640.1"/>
    <property type="molecule type" value="Genomic_DNA"/>
</dbReference>
<evidence type="ECO:0000256" key="1">
    <source>
        <dbReference type="SAM" id="Coils"/>
    </source>
</evidence>
<gene>
    <name evidence="3" type="ORF">ACHAWO_010444</name>
</gene>
<feature type="region of interest" description="Disordered" evidence="2">
    <location>
        <begin position="152"/>
        <end position="179"/>
    </location>
</feature>
<evidence type="ECO:0000313" key="3">
    <source>
        <dbReference type="EMBL" id="KAL3764640.1"/>
    </source>
</evidence>
<feature type="compositionally biased region" description="Polar residues" evidence="2">
    <location>
        <begin position="292"/>
        <end position="324"/>
    </location>
</feature>
<feature type="compositionally biased region" description="Low complexity" evidence="2">
    <location>
        <begin position="214"/>
        <end position="253"/>
    </location>
</feature>
<feature type="coiled-coil region" evidence="1">
    <location>
        <begin position="835"/>
        <end position="981"/>
    </location>
</feature>
<keyword evidence="4" id="KW-1185">Reference proteome</keyword>
<organism evidence="3 4">
    <name type="scientific">Cyclotella atomus</name>
    <dbReference type="NCBI Taxonomy" id="382360"/>
    <lineage>
        <taxon>Eukaryota</taxon>
        <taxon>Sar</taxon>
        <taxon>Stramenopiles</taxon>
        <taxon>Ochrophyta</taxon>
        <taxon>Bacillariophyta</taxon>
        <taxon>Coscinodiscophyceae</taxon>
        <taxon>Thalassiosirophycidae</taxon>
        <taxon>Stephanodiscales</taxon>
        <taxon>Stephanodiscaceae</taxon>
        <taxon>Cyclotella</taxon>
    </lineage>
</organism>
<name>A0ABD3MVY3_9STRA</name>
<sequence>MGKHSALCIALQRDNSTACTMQTLHNDTLYKLYDHNPAPISEDETTNSSAASDPITPRTLARCAVPTAPPRDYNAASILNQSIQPAISVDSDNMAYDFPSLSPERAKIWERDVDSKRAAESKQRIEAEMAAAVAEDSFDSSEDENIQQMQFSEARSHWKAKHQEESSHLSLQKSTPSKAHNWDVDTLLEEHMREIDDCDFGSLHQLNLLGQNQEQPVPQKHPVQQQQPVRQTVSQQRQNNHQMQSNNSAQQQQLTPSKMLQITLSDDQSTVSSPGWSSAQQTTQIRRDLSAAVNSKQLHNVRAPSTSNTKARQPLQNITLSTPPMQKPPAVPQTSNKEQELQIKLHSLQLQLNQVTTLNSSLQSRIYNDQLQIQQLSSSQEEARQEAALWEAKWRDDTGGDALLHDLRGALLQKTKEEVKVLESKILEMKHHRQGNESIELNLLASENEALRRELSKLADGTVGPAASPSSYQSDAMQRLDRMAKTCRESDQKWSLKVKEVEAKLDQLRRENKVLIVENTQMKQQMEASSNQVNDETLKEMELKLNRDRGEIDRLVKEKSSLVEELRNYKDVVDKARAEHDSLRREFETRLREQTELHSAEMEKFLGKKITVDRGSDAIAFSDEKMEALLAQMSQENVTLQEENTGLSAENERLAKRCVDLEMSLSEAVSNVEDLRIALRNAEVRIGEFENEKAELERSITLIEQQVAAARSEEVSIQRRADEVIAEKDNLQRQMQDLLTEKQQINSDLQSLKRENEMLQSKNESLEEYHVNAQEELQSWQLAKEEIEAELSATLEENACLKSSNLSMKERLDERQQLLDVIRKNEIDGPLVKENQMLKSTLNELENKLRGLESALGMERANLTSARQGKEHAEMRIGELENQIVSLQSDVSAAKSKSSSERESQVRFEKHANELKATIASLREEISSSAISRSHLELELRQRQDEVTLLRQQLDPIQQEKYRLELDNADLFEQVENLRKQIGCGLEEDLKRSELIKRLEEKNNALALCISSLQTDIMAFQGKSAVKSPPTQSQAHGGPESAAHCNHKPCKTTRSNAVSLDVMEQLNRARAAVKETASIIKAQRRAISSDDVRTNPESHTALSPIPMKTPDVSRSGSQNQCMHTSHEPPFEITTATYSQEPSYQHQTPSADRAFAPTPSFDARSNLRVQLEEEHEAEKSAIKTKYRERIRCMRKEWEGERKAILSLIASPAVDSSEGIYRIVKSPVNQPVPRHVTTKETPNSTFCDTETIDSSYLETETFVMNILNELES</sequence>
<dbReference type="AlphaFoldDB" id="A0ABD3MVY3"/>
<feature type="compositionally biased region" description="Polar residues" evidence="2">
    <location>
        <begin position="254"/>
        <end position="284"/>
    </location>
</feature>
<evidence type="ECO:0000256" key="2">
    <source>
        <dbReference type="SAM" id="MobiDB-lite"/>
    </source>
</evidence>
<accession>A0ABD3MVY3</accession>
<dbReference type="Proteomes" id="UP001530400">
    <property type="component" value="Unassembled WGS sequence"/>
</dbReference>